<proteinExistence type="inferred from homology"/>
<dbReference type="PANTHER" id="PTHR43294">
    <property type="entry name" value="SODIUM/POTASSIUM-TRANSPORTING ATPASE SUBUNIT ALPHA"/>
    <property type="match status" value="1"/>
</dbReference>
<feature type="transmembrane region" description="Helical" evidence="12">
    <location>
        <begin position="686"/>
        <end position="705"/>
    </location>
</feature>
<evidence type="ECO:0000256" key="10">
    <source>
        <dbReference type="ARBA" id="ARBA00022989"/>
    </source>
</evidence>
<dbReference type="SUPFAM" id="SSF81660">
    <property type="entry name" value="Metal cation-transporting ATPase, ATP-binding domain N"/>
    <property type="match status" value="1"/>
</dbReference>
<feature type="transmembrane region" description="Helical" evidence="12">
    <location>
        <begin position="751"/>
        <end position="773"/>
    </location>
</feature>
<dbReference type="InterPro" id="IPR001757">
    <property type="entry name" value="P_typ_ATPase"/>
</dbReference>
<feature type="transmembrane region" description="Helical" evidence="12">
    <location>
        <begin position="64"/>
        <end position="82"/>
    </location>
</feature>
<evidence type="ECO:0000313" key="15">
    <source>
        <dbReference type="Proteomes" id="UP000553193"/>
    </source>
</evidence>
<evidence type="ECO:0000256" key="7">
    <source>
        <dbReference type="ARBA" id="ARBA00022840"/>
    </source>
</evidence>
<dbReference type="InterPro" id="IPR006068">
    <property type="entry name" value="ATPase_P-typ_cation-transptr_C"/>
</dbReference>
<dbReference type="PROSITE" id="PS00154">
    <property type="entry name" value="ATPASE_E1_E2"/>
    <property type="match status" value="1"/>
</dbReference>
<dbReference type="GO" id="GO:0016887">
    <property type="term" value="F:ATP hydrolysis activity"/>
    <property type="evidence" value="ECO:0007669"/>
    <property type="project" value="InterPro"/>
</dbReference>
<dbReference type="SFLD" id="SFLDG00002">
    <property type="entry name" value="C1.7:_P-type_atpase_like"/>
    <property type="match status" value="1"/>
</dbReference>
<dbReference type="PANTHER" id="PTHR43294:SF21">
    <property type="entry name" value="CATION TRANSPORTING ATPASE"/>
    <property type="match status" value="1"/>
</dbReference>
<name>A0A840A805_9PROT</name>
<dbReference type="Pfam" id="PF00689">
    <property type="entry name" value="Cation_ATPase_C"/>
    <property type="match status" value="1"/>
</dbReference>
<evidence type="ECO:0000313" key="14">
    <source>
        <dbReference type="EMBL" id="MBB3897022.1"/>
    </source>
</evidence>
<gene>
    <name evidence="14" type="ORF">GGQ83_000448</name>
</gene>
<feature type="transmembrane region" description="Helical" evidence="12">
    <location>
        <begin position="249"/>
        <end position="269"/>
    </location>
</feature>
<evidence type="ECO:0000256" key="12">
    <source>
        <dbReference type="SAM" id="Phobius"/>
    </source>
</evidence>
<feature type="transmembrane region" description="Helical" evidence="12">
    <location>
        <begin position="785"/>
        <end position="805"/>
    </location>
</feature>
<evidence type="ECO:0000256" key="5">
    <source>
        <dbReference type="ARBA" id="ARBA00022692"/>
    </source>
</evidence>
<dbReference type="Pfam" id="PF00690">
    <property type="entry name" value="Cation_ATPase_N"/>
    <property type="match status" value="1"/>
</dbReference>
<dbReference type="InterPro" id="IPR023298">
    <property type="entry name" value="ATPase_P-typ_TM_dom_sf"/>
</dbReference>
<dbReference type="Pfam" id="PF00122">
    <property type="entry name" value="E1-E2_ATPase"/>
    <property type="match status" value="1"/>
</dbReference>
<dbReference type="InterPro" id="IPR023299">
    <property type="entry name" value="ATPase_P-typ_cyto_dom_N"/>
</dbReference>
<keyword evidence="4" id="KW-0597">Phosphoprotein</keyword>
<evidence type="ECO:0000256" key="3">
    <source>
        <dbReference type="ARBA" id="ARBA00022475"/>
    </source>
</evidence>
<comment type="caution">
    <text evidence="14">The sequence shown here is derived from an EMBL/GenBank/DDBJ whole genome shotgun (WGS) entry which is preliminary data.</text>
</comment>
<organism evidence="14 15">
    <name type="scientific">Roseococcus suduntuyensis</name>
    <dbReference type="NCBI Taxonomy" id="455361"/>
    <lineage>
        <taxon>Bacteria</taxon>
        <taxon>Pseudomonadati</taxon>
        <taxon>Pseudomonadota</taxon>
        <taxon>Alphaproteobacteria</taxon>
        <taxon>Acetobacterales</taxon>
        <taxon>Roseomonadaceae</taxon>
        <taxon>Roseococcus</taxon>
    </lineage>
</organism>
<dbReference type="FunFam" id="3.40.50.1000:FF:000083">
    <property type="entry name" value="Sodium/potassium-transporting ATPase subunit alpha"/>
    <property type="match status" value="1"/>
</dbReference>
<dbReference type="NCBIfam" id="TIGR01494">
    <property type="entry name" value="ATPase_P-type"/>
    <property type="match status" value="3"/>
</dbReference>
<keyword evidence="8" id="KW-0460">Magnesium</keyword>
<dbReference type="Proteomes" id="UP000553193">
    <property type="component" value="Unassembled WGS sequence"/>
</dbReference>
<protein>
    <submittedName>
        <fullName evidence="14">Magnesium-transporting ATPase (P-type)</fullName>
    </submittedName>
</protein>
<dbReference type="Gene3D" id="1.20.1110.10">
    <property type="entry name" value="Calcium-transporting ATPase, transmembrane domain"/>
    <property type="match status" value="1"/>
</dbReference>
<evidence type="ECO:0000256" key="11">
    <source>
        <dbReference type="ARBA" id="ARBA00023136"/>
    </source>
</evidence>
<dbReference type="InterPro" id="IPR036412">
    <property type="entry name" value="HAD-like_sf"/>
</dbReference>
<dbReference type="Pfam" id="PF13246">
    <property type="entry name" value="Cation_ATPase"/>
    <property type="match status" value="1"/>
</dbReference>
<dbReference type="PRINTS" id="PR00120">
    <property type="entry name" value="HATPASE"/>
</dbReference>
<feature type="domain" description="Cation-transporting P-type ATPase N-terminal" evidence="13">
    <location>
        <begin position="8"/>
        <end position="81"/>
    </location>
</feature>
<keyword evidence="11 12" id="KW-0472">Membrane</keyword>
<sequence length="879" mass="92473">MPDENATPPHALTPDAALRTLATTRQGLAAQEAAERLSRHGPNTLPEAPGRGPLLRFALQFHDALIYVLLGAAALTLVLGHLLDASVILGVVLINATIGFVQEGKAARALDAIRRMIDPTALVLRDGARQRVPAAEIVPGDLVLLEAGDRVPADLRLLRAKSLRLDEAALTGESVPVDKDVAPLAPDTPLAERNCMAWSGTLVAAGAGMGVAVATGSGTELGRISAMLGQVDVLQTPLLRQMSRFARQVTAAILVLSAALLAFAMLVRAQTLDESFMAVVGMAVAAIPEGLPAMLTITLALGVRRMAARHAIIRQLPAVETLGAVAVICTDKTGTLTRNEMVATSLLTPRGEYTAAGTGYAPTGEVTQGNASVLAADHHDLLELVRAGLLCNDAELRQVDGAWRVEGDPMEGALVALAHRAGLDPEPERAVRPRLDEIPFDSAHRFMATLHKGSVVYLKGAPERVLDLCAPDGTDWHARAEALATRGQRVLAFAALPAPAGSLPGPDALPGGARLLGLVGFIDPPRPEALEAVRDARAAGIRVVMITGDHAATAREIARQLGLAEDPVAMTGRELDALDEPALREAASRVTVFARTTPEHKLRLVTALQAAGLTVAMTGDGVNDAPALKRADVGIAMGAKGTEAAKQAADMVLADDNFASIVAAVREGRTVYDNIRKVIRWTLPTNGGQAMTILAAIAVGMTLPITPVQILWVNMVCAVALGTPLAFEPTEPGTMRRPPRPRSEPLLTGELVWRIAFTALLMAGGAFGIFFWARAQGLPLEVARTMVVNGIVVMQIAYLFSVRYVHGTSLTWVGVVGTPAVLAGLAAAITAQLALTYLPPFQLLFETAPLGWREGAIVLGMGVVLLLVVEAEKRLRPGR</sequence>
<dbReference type="InterPro" id="IPR059000">
    <property type="entry name" value="ATPase_P-type_domA"/>
</dbReference>
<dbReference type="InterPro" id="IPR023214">
    <property type="entry name" value="HAD_sf"/>
</dbReference>
<dbReference type="InterPro" id="IPR044492">
    <property type="entry name" value="P_typ_ATPase_HD_dom"/>
</dbReference>
<keyword evidence="7" id="KW-0067">ATP-binding</keyword>
<accession>A0A840A805</accession>
<comment type="similarity">
    <text evidence="2">Belongs to the cation transport ATPase (P-type) (TC 3.A.3) family. Type IIA subfamily.</text>
</comment>
<dbReference type="Pfam" id="PF08282">
    <property type="entry name" value="Hydrolase_3"/>
    <property type="match status" value="1"/>
</dbReference>
<reference evidence="14 15" key="1">
    <citation type="submission" date="2020-08" db="EMBL/GenBank/DDBJ databases">
        <title>Genomic Encyclopedia of Type Strains, Phase IV (KMG-IV): sequencing the most valuable type-strain genomes for metagenomic binning, comparative biology and taxonomic classification.</title>
        <authorList>
            <person name="Goeker M."/>
        </authorList>
    </citation>
    <scope>NUCLEOTIDE SEQUENCE [LARGE SCALE GENOMIC DNA]</scope>
    <source>
        <strain evidence="14 15">DSM 19979</strain>
    </source>
</reference>
<keyword evidence="15" id="KW-1185">Reference proteome</keyword>
<feature type="transmembrane region" description="Helical" evidence="12">
    <location>
        <begin position="275"/>
        <end position="301"/>
    </location>
</feature>
<dbReference type="InterPro" id="IPR004014">
    <property type="entry name" value="ATPase_P-typ_cation-transptr_N"/>
</dbReference>
<keyword evidence="5 12" id="KW-0812">Transmembrane</keyword>
<feature type="transmembrane region" description="Helical" evidence="12">
    <location>
        <begin position="711"/>
        <end position="730"/>
    </location>
</feature>
<keyword evidence="9" id="KW-1278">Translocase</keyword>
<dbReference type="EMBL" id="JACIDJ010000001">
    <property type="protein sequence ID" value="MBB3897022.1"/>
    <property type="molecule type" value="Genomic_DNA"/>
</dbReference>
<dbReference type="FunFam" id="2.70.150.10:FF:000160">
    <property type="entry name" value="Sarcoplasmic/endoplasmic reticulum calcium ATPase 1"/>
    <property type="match status" value="1"/>
</dbReference>
<dbReference type="AlphaFoldDB" id="A0A840A805"/>
<dbReference type="InterPro" id="IPR018303">
    <property type="entry name" value="ATPase_P-typ_P_site"/>
</dbReference>
<comment type="subcellular location">
    <subcellularLocation>
        <location evidence="1">Cell membrane</location>
        <topology evidence="1">Multi-pass membrane protein</topology>
    </subcellularLocation>
</comment>
<dbReference type="Gene3D" id="2.70.150.10">
    <property type="entry name" value="Calcium-transporting ATPase, cytoplasmic transduction domain A"/>
    <property type="match status" value="1"/>
</dbReference>
<dbReference type="GO" id="GO:0015662">
    <property type="term" value="F:P-type ion transporter activity"/>
    <property type="evidence" value="ECO:0007669"/>
    <property type="project" value="UniProtKB-ARBA"/>
</dbReference>
<dbReference type="SUPFAM" id="SSF81653">
    <property type="entry name" value="Calcium ATPase, transduction domain A"/>
    <property type="match status" value="1"/>
</dbReference>
<keyword evidence="6" id="KW-0547">Nucleotide-binding</keyword>
<dbReference type="InterPro" id="IPR008250">
    <property type="entry name" value="ATPase_P-typ_transduc_dom_A_sf"/>
</dbReference>
<dbReference type="Gene3D" id="3.40.1110.10">
    <property type="entry name" value="Calcium-transporting ATPase, cytoplasmic domain N"/>
    <property type="match status" value="1"/>
</dbReference>
<dbReference type="SMART" id="SM00831">
    <property type="entry name" value="Cation_ATPase_N"/>
    <property type="match status" value="1"/>
</dbReference>
<dbReference type="SUPFAM" id="SSF81665">
    <property type="entry name" value="Calcium ATPase, transmembrane domain M"/>
    <property type="match status" value="1"/>
</dbReference>
<evidence type="ECO:0000256" key="9">
    <source>
        <dbReference type="ARBA" id="ARBA00022967"/>
    </source>
</evidence>
<dbReference type="SFLD" id="SFLDF00027">
    <property type="entry name" value="p-type_atpase"/>
    <property type="match status" value="1"/>
</dbReference>
<dbReference type="Gene3D" id="3.40.50.1000">
    <property type="entry name" value="HAD superfamily/HAD-like"/>
    <property type="match status" value="1"/>
</dbReference>
<dbReference type="GO" id="GO:0019829">
    <property type="term" value="F:ATPase-coupled monoatomic cation transmembrane transporter activity"/>
    <property type="evidence" value="ECO:0007669"/>
    <property type="project" value="TreeGrafter"/>
</dbReference>
<dbReference type="GO" id="GO:1902600">
    <property type="term" value="P:proton transmembrane transport"/>
    <property type="evidence" value="ECO:0007669"/>
    <property type="project" value="TreeGrafter"/>
</dbReference>
<keyword evidence="10 12" id="KW-1133">Transmembrane helix</keyword>
<feature type="transmembrane region" description="Helical" evidence="12">
    <location>
        <begin position="850"/>
        <end position="869"/>
    </location>
</feature>
<evidence type="ECO:0000256" key="6">
    <source>
        <dbReference type="ARBA" id="ARBA00022741"/>
    </source>
</evidence>
<dbReference type="GO" id="GO:0005524">
    <property type="term" value="F:ATP binding"/>
    <property type="evidence" value="ECO:0007669"/>
    <property type="project" value="UniProtKB-KW"/>
</dbReference>
<feature type="transmembrane region" description="Helical" evidence="12">
    <location>
        <begin position="812"/>
        <end position="838"/>
    </location>
</feature>
<evidence type="ECO:0000256" key="2">
    <source>
        <dbReference type="ARBA" id="ARBA00005675"/>
    </source>
</evidence>
<evidence type="ECO:0000259" key="13">
    <source>
        <dbReference type="SMART" id="SM00831"/>
    </source>
</evidence>
<dbReference type="SUPFAM" id="SSF56784">
    <property type="entry name" value="HAD-like"/>
    <property type="match status" value="1"/>
</dbReference>
<dbReference type="RefSeq" id="WP_184381970.1">
    <property type="nucleotide sequence ID" value="NZ_JACIDJ010000001.1"/>
</dbReference>
<dbReference type="PRINTS" id="PR00119">
    <property type="entry name" value="CATATPASE"/>
</dbReference>
<evidence type="ECO:0000256" key="1">
    <source>
        <dbReference type="ARBA" id="ARBA00004651"/>
    </source>
</evidence>
<keyword evidence="3" id="KW-1003">Cell membrane</keyword>
<evidence type="ECO:0000256" key="4">
    <source>
        <dbReference type="ARBA" id="ARBA00022553"/>
    </source>
</evidence>
<evidence type="ECO:0000256" key="8">
    <source>
        <dbReference type="ARBA" id="ARBA00022842"/>
    </source>
</evidence>
<dbReference type="GO" id="GO:0005886">
    <property type="term" value="C:plasma membrane"/>
    <property type="evidence" value="ECO:0007669"/>
    <property type="project" value="UniProtKB-SubCell"/>
</dbReference>
<dbReference type="InterPro" id="IPR050510">
    <property type="entry name" value="Cation_transp_ATPase_P-type"/>
</dbReference>
<dbReference type="SFLD" id="SFLDS00003">
    <property type="entry name" value="Haloacid_Dehalogenase"/>
    <property type="match status" value="1"/>
</dbReference>